<keyword evidence="5" id="KW-1185">Reference proteome</keyword>
<dbReference type="SUPFAM" id="SSF51556">
    <property type="entry name" value="Metallo-dependent hydrolases"/>
    <property type="match status" value="1"/>
</dbReference>
<evidence type="ECO:0000256" key="2">
    <source>
        <dbReference type="ARBA" id="ARBA00022723"/>
    </source>
</evidence>
<dbReference type="InterPro" id="IPR018228">
    <property type="entry name" value="DNase_TatD-rel_CS"/>
</dbReference>
<keyword evidence="2" id="KW-0479">Metal-binding</keyword>
<reference evidence="5" key="1">
    <citation type="journal article" date="2019" name="Int. J. Syst. Evol. Microbiol.">
        <title>The Global Catalogue of Microorganisms (GCM) 10K type strain sequencing project: providing services to taxonomists for standard genome sequencing and annotation.</title>
        <authorList>
            <consortium name="The Broad Institute Genomics Platform"/>
            <consortium name="The Broad Institute Genome Sequencing Center for Infectious Disease"/>
            <person name="Wu L."/>
            <person name="Ma J."/>
        </authorList>
    </citation>
    <scope>NUCLEOTIDE SEQUENCE [LARGE SCALE GENOMIC DNA]</scope>
    <source>
        <strain evidence="5">KCTC 13193</strain>
    </source>
</reference>
<dbReference type="Proteomes" id="UP001595387">
    <property type="component" value="Unassembled WGS sequence"/>
</dbReference>
<organism evidence="4 5">
    <name type="scientific">Virgibacillus sediminis</name>
    <dbReference type="NCBI Taxonomy" id="202260"/>
    <lineage>
        <taxon>Bacteria</taxon>
        <taxon>Bacillati</taxon>
        <taxon>Bacillota</taxon>
        <taxon>Bacilli</taxon>
        <taxon>Bacillales</taxon>
        <taxon>Bacillaceae</taxon>
        <taxon>Virgibacillus</taxon>
    </lineage>
</organism>
<evidence type="ECO:0000256" key="3">
    <source>
        <dbReference type="ARBA" id="ARBA00022801"/>
    </source>
</evidence>
<dbReference type="CDD" id="cd01310">
    <property type="entry name" value="TatD_DNAse"/>
    <property type="match status" value="1"/>
</dbReference>
<evidence type="ECO:0000313" key="5">
    <source>
        <dbReference type="Proteomes" id="UP001595387"/>
    </source>
</evidence>
<accession>A0ABV7A266</accession>
<evidence type="ECO:0000256" key="1">
    <source>
        <dbReference type="ARBA" id="ARBA00009275"/>
    </source>
</evidence>
<protein>
    <submittedName>
        <fullName evidence="4">TatD family hydrolase</fullName>
    </submittedName>
</protein>
<comment type="similarity">
    <text evidence="1">Belongs to the metallo-dependent hydrolases superfamily. TatD-type hydrolase family.</text>
</comment>
<name>A0ABV7A266_9BACI</name>
<dbReference type="PANTHER" id="PTHR46317:SF1">
    <property type="entry name" value="HYDROLASE, TATD FAMILY"/>
    <property type="match status" value="1"/>
</dbReference>
<sequence length="259" mass="29564">MRKKIIDAHIHLDAYREEDRAAILQEAEDDGIDRLISVSSGLASSRVNLALSKEYPQVLTAFGYHPEQPLPPEEELADLLQFIRQNSEEMSAVGEVGLPYYLIKDDPSLPLEPYIELLEAFIQLASELDAPLALHAVYEDAPLVCGLLEKHSIQDAHFHWFKGDDKTVERMKQNGYYISVTPDVLYKPKIQKLARDYPLDQMMVETDGPWPFEGPFLHQVTHPKMIHQSVDRIAALKGRAVSSVYRQLYANTTRFYRIS</sequence>
<comment type="caution">
    <text evidence="4">The sequence shown here is derived from an EMBL/GenBank/DDBJ whole genome shotgun (WGS) entry which is preliminary data.</text>
</comment>
<dbReference type="InterPro" id="IPR032466">
    <property type="entry name" value="Metal_Hydrolase"/>
</dbReference>
<dbReference type="InterPro" id="IPR001130">
    <property type="entry name" value="TatD-like"/>
</dbReference>
<keyword evidence="3 4" id="KW-0378">Hydrolase</keyword>
<proteinExistence type="inferred from homology"/>
<dbReference type="EMBL" id="JBHRRZ010000002">
    <property type="protein sequence ID" value="MFC2947036.1"/>
    <property type="molecule type" value="Genomic_DNA"/>
</dbReference>
<dbReference type="Gene3D" id="3.20.20.140">
    <property type="entry name" value="Metal-dependent hydrolases"/>
    <property type="match status" value="1"/>
</dbReference>
<dbReference type="PIRSF" id="PIRSF005902">
    <property type="entry name" value="DNase_TatD"/>
    <property type="match status" value="1"/>
</dbReference>
<dbReference type="GO" id="GO:0016787">
    <property type="term" value="F:hydrolase activity"/>
    <property type="evidence" value="ECO:0007669"/>
    <property type="project" value="UniProtKB-KW"/>
</dbReference>
<dbReference type="Pfam" id="PF01026">
    <property type="entry name" value="TatD_DNase"/>
    <property type="match status" value="1"/>
</dbReference>
<dbReference type="PROSITE" id="PS01137">
    <property type="entry name" value="TATD_1"/>
    <property type="match status" value="1"/>
</dbReference>
<dbReference type="PANTHER" id="PTHR46317">
    <property type="entry name" value="HYDROLASE OF PHP SUPERFAMILY-RELATED PROTEIN"/>
    <property type="match status" value="1"/>
</dbReference>
<evidence type="ECO:0000313" key="4">
    <source>
        <dbReference type="EMBL" id="MFC2947036.1"/>
    </source>
</evidence>
<gene>
    <name evidence="4" type="ORF">ACFODW_01480</name>
</gene>
<dbReference type="RefSeq" id="WP_390301851.1">
    <property type="nucleotide sequence ID" value="NZ_JBHRRZ010000002.1"/>
</dbReference>